<dbReference type="GO" id="GO:0022857">
    <property type="term" value="F:transmembrane transporter activity"/>
    <property type="evidence" value="ECO:0007669"/>
    <property type="project" value="TreeGrafter"/>
</dbReference>
<accession>A0A3S4EUS2</accession>
<evidence type="ECO:0000313" key="7">
    <source>
        <dbReference type="Proteomes" id="UP000289323"/>
    </source>
</evidence>
<dbReference type="EMBL" id="OUUZ01000001">
    <property type="protein sequence ID" value="SPQ19492.1"/>
    <property type="molecule type" value="Genomic_DNA"/>
</dbReference>
<comment type="subcellular location">
    <subcellularLocation>
        <location evidence="1">Membrane</location>
        <topology evidence="1">Multi-pass membrane protein</topology>
    </subcellularLocation>
</comment>
<feature type="transmembrane region" description="Helical" evidence="5">
    <location>
        <begin position="129"/>
        <end position="151"/>
    </location>
</feature>
<protein>
    <submittedName>
        <fullName evidence="6">3eb6f827-e20a-420d-bbb4-b1f5f0abbf23</fullName>
    </submittedName>
</protein>
<feature type="transmembrane region" description="Helical" evidence="5">
    <location>
        <begin position="7"/>
        <end position="26"/>
    </location>
</feature>
<dbReference type="PANTHER" id="PTHR23501">
    <property type="entry name" value="MAJOR FACILITATOR SUPERFAMILY"/>
    <property type="match status" value="1"/>
</dbReference>
<feature type="transmembrane region" description="Helical" evidence="5">
    <location>
        <begin position="99"/>
        <end position="123"/>
    </location>
</feature>
<dbReference type="InterPro" id="IPR036259">
    <property type="entry name" value="MFS_trans_sf"/>
</dbReference>
<evidence type="ECO:0000256" key="4">
    <source>
        <dbReference type="ARBA" id="ARBA00023136"/>
    </source>
</evidence>
<reference evidence="6 7" key="1">
    <citation type="submission" date="2018-04" db="EMBL/GenBank/DDBJ databases">
        <authorList>
            <person name="Huttner S."/>
            <person name="Dainat J."/>
        </authorList>
    </citation>
    <scope>NUCLEOTIDE SEQUENCE [LARGE SCALE GENOMIC DNA]</scope>
</reference>
<dbReference type="GO" id="GO:0005886">
    <property type="term" value="C:plasma membrane"/>
    <property type="evidence" value="ECO:0007669"/>
    <property type="project" value="TreeGrafter"/>
</dbReference>
<evidence type="ECO:0000256" key="2">
    <source>
        <dbReference type="ARBA" id="ARBA00022692"/>
    </source>
</evidence>
<dbReference type="SUPFAM" id="SSF103473">
    <property type="entry name" value="MFS general substrate transporter"/>
    <property type="match status" value="1"/>
</dbReference>
<keyword evidence="4 5" id="KW-0472">Membrane</keyword>
<evidence type="ECO:0000256" key="5">
    <source>
        <dbReference type="SAM" id="Phobius"/>
    </source>
</evidence>
<name>A0A3S4EUS2_9PEZI</name>
<dbReference type="AlphaFoldDB" id="A0A3S4EUS2"/>
<feature type="transmembrane region" description="Helical" evidence="5">
    <location>
        <begin position="65"/>
        <end position="87"/>
    </location>
</feature>
<keyword evidence="3 5" id="KW-1133">Transmembrane helix</keyword>
<feature type="transmembrane region" description="Helical" evidence="5">
    <location>
        <begin position="271"/>
        <end position="289"/>
    </location>
</feature>
<feature type="transmembrane region" description="Helical" evidence="5">
    <location>
        <begin position="158"/>
        <end position="184"/>
    </location>
</feature>
<keyword evidence="2 5" id="KW-0812">Transmembrane</keyword>
<evidence type="ECO:0000313" key="6">
    <source>
        <dbReference type="EMBL" id="SPQ19492.1"/>
    </source>
</evidence>
<dbReference type="Gene3D" id="1.20.1250.20">
    <property type="entry name" value="MFS general substrate transporter like domains"/>
    <property type="match status" value="1"/>
</dbReference>
<evidence type="ECO:0000256" key="1">
    <source>
        <dbReference type="ARBA" id="ARBA00004141"/>
    </source>
</evidence>
<sequence>MTAISKLDFLGNVLLAVASILLVFALQEAGSFVWSWSSPIIFCLSQQCNEQIQPIFPMRLAKSRLYILCLLITLLGGFIYIALVIKIPERLQIIHGDSALWAGVHLLPMLGSCAFGSFLGGTISKQANLTSQTLVVGSLLQVIGLTLVFGFSSGLGLGILLGFITIYGIGVGLSFATCTMIAAVEAQNDDLAAAQGTMAQARSFGGALGLAVCTIVLNVKLQNSPGPESESSLGQQELDQIRRNLITVLSLSDESRQEVIRIYLGAFRDQSLGMLIVAVFALLVSLGTYKSKPSHVVDVMVQHKELAGRPSIRGDAELSSVSSVRSLVR</sequence>
<dbReference type="PANTHER" id="PTHR23501:SF43">
    <property type="entry name" value="MULTIDRUG TRANSPORTER, PUTATIVE (AFU_ORTHOLOGUE AFUA_6G03040)-RELATED"/>
    <property type="match status" value="1"/>
</dbReference>
<organism evidence="6 7">
    <name type="scientific">Thermothielavioides terrestris</name>
    <dbReference type="NCBI Taxonomy" id="2587410"/>
    <lineage>
        <taxon>Eukaryota</taxon>
        <taxon>Fungi</taxon>
        <taxon>Dikarya</taxon>
        <taxon>Ascomycota</taxon>
        <taxon>Pezizomycotina</taxon>
        <taxon>Sordariomycetes</taxon>
        <taxon>Sordariomycetidae</taxon>
        <taxon>Sordariales</taxon>
        <taxon>Chaetomiaceae</taxon>
        <taxon>Thermothielavioides</taxon>
    </lineage>
</organism>
<gene>
    <name evidence="6" type="ORF">TT172_LOCUS1911</name>
</gene>
<dbReference type="Proteomes" id="UP000289323">
    <property type="component" value="Unassembled WGS sequence"/>
</dbReference>
<proteinExistence type="predicted"/>
<evidence type="ECO:0000256" key="3">
    <source>
        <dbReference type="ARBA" id="ARBA00022989"/>
    </source>
</evidence>